<keyword evidence="3" id="KW-1185">Reference proteome</keyword>
<evidence type="ECO:0000313" key="3">
    <source>
        <dbReference type="Proteomes" id="UP001590950"/>
    </source>
</evidence>
<dbReference type="EMBL" id="JBEFKJ010000043">
    <property type="protein sequence ID" value="KAL2037206.1"/>
    <property type="molecule type" value="Genomic_DNA"/>
</dbReference>
<reference evidence="2 3" key="1">
    <citation type="submission" date="2024-09" db="EMBL/GenBank/DDBJ databases">
        <title>Rethinking Asexuality: The Enigmatic Case of Functional Sexual Genes in Lepraria (Stereocaulaceae).</title>
        <authorList>
            <person name="Doellman M."/>
            <person name="Sun Y."/>
            <person name="Barcenas-Pena A."/>
            <person name="Lumbsch H.T."/>
            <person name="Grewe F."/>
        </authorList>
    </citation>
    <scope>NUCLEOTIDE SEQUENCE [LARGE SCALE GENOMIC DNA]</scope>
    <source>
        <strain evidence="2 3">Mercado 3170</strain>
    </source>
</reference>
<organism evidence="2 3">
    <name type="scientific">Stereocaulon virgatum</name>
    <dbReference type="NCBI Taxonomy" id="373712"/>
    <lineage>
        <taxon>Eukaryota</taxon>
        <taxon>Fungi</taxon>
        <taxon>Dikarya</taxon>
        <taxon>Ascomycota</taxon>
        <taxon>Pezizomycotina</taxon>
        <taxon>Lecanoromycetes</taxon>
        <taxon>OSLEUM clade</taxon>
        <taxon>Lecanoromycetidae</taxon>
        <taxon>Lecanorales</taxon>
        <taxon>Lecanorineae</taxon>
        <taxon>Stereocaulaceae</taxon>
        <taxon>Stereocaulon</taxon>
    </lineage>
</organism>
<name>A0ABR3ZX01_9LECA</name>
<dbReference type="Proteomes" id="UP001590950">
    <property type="component" value="Unassembled WGS sequence"/>
</dbReference>
<accession>A0ABR3ZX01</accession>
<evidence type="ECO:0000313" key="2">
    <source>
        <dbReference type="EMBL" id="KAL2037206.1"/>
    </source>
</evidence>
<sequence>MFLSISRLGLAAFVPAIVLAQSTTYFFTVSGTVQSIVLPTAPTTTTTIYMTQPAAIVTVTPPASIETRIFTVTGPAPVVASIEGALPSGAQVQGSTESPGPIVPIAINGFTTSIQFPVSASIPTSGPVTIAPAVVVAPTPASMAFNAQPATSNEAVVASNFNGTPVITYNPIAANTVTNAAASPTPTTNSVPANIPIPLGPLSSLSASLQSASSAALTASSGPAAVDTSSASAASAAGTVTNSVPTLITTATGSPTETGTVSTTVTTPATLLTTTSGAPVSTATATSSVAATTTASTARQSQSSSSPAPSSSSTAAPTHSGAGIGASRVLWREGLGLLAGFAAFLLML</sequence>
<gene>
    <name evidence="2" type="ORF">N7G274_010069</name>
</gene>
<proteinExistence type="predicted"/>
<protein>
    <submittedName>
        <fullName evidence="2">Uncharacterized protein</fullName>
    </submittedName>
</protein>
<comment type="caution">
    <text evidence="2">The sequence shown here is derived from an EMBL/GenBank/DDBJ whole genome shotgun (WGS) entry which is preliminary data.</text>
</comment>
<evidence type="ECO:0000256" key="1">
    <source>
        <dbReference type="SAM" id="MobiDB-lite"/>
    </source>
</evidence>
<feature type="compositionally biased region" description="Low complexity" evidence="1">
    <location>
        <begin position="291"/>
        <end position="321"/>
    </location>
</feature>
<feature type="region of interest" description="Disordered" evidence="1">
    <location>
        <begin position="291"/>
        <end position="322"/>
    </location>
</feature>